<dbReference type="Proteomes" id="UP000729733">
    <property type="component" value="Unassembled WGS sequence"/>
</dbReference>
<dbReference type="InterPro" id="IPR001763">
    <property type="entry name" value="Rhodanese-like_dom"/>
</dbReference>
<evidence type="ECO:0000259" key="1">
    <source>
        <dbReference type="PROSITE" id="PS50206"/>
    </source>
</evidence>
<dbReference type="Pfam" id="PF00581">
    <property type="entry name" value="Rhodanese"/>
    <property type="match status" value="1"/>
</dbReference>
<accession>A0A964BRA2</accession>
<dbReference type="EMBL" id="JADWDC010000036">
    <property type="protein sequence ID" value="MCC0178144.1"/>
    <property type="molecule type" value="Genomic_DNA"/>
</dbReference>
<protein>
    <submittedName>
        <fullName evidence="2">Rhodanese-like domain-containing protein</fullName>
    </submittedName>
</protein>
<dbReference type="PANTHER" id="PTHR45431">
    <property type="entry name" value="RHODANESE-LIKE DOMAIN-CONTAINING PROTEIN 15, CHLOROPLASTIC"/>
    <property type="match status" value="1"/>
</dbReference>
<gene>
    <name evidence="2" type="ORF">I4641_14255</name>
</gene>
<dbReference type="PROSITE" id="PS50206">
    <property type="entry name" value="RHODANESE_3"/>
    <property type="match status" value="1"/>
</dbReference>
<dbReference type="SUPFAM" id="SSF52821">
    <property type="entry name" value="Rhodanese/Cell cycle control phosphatase"/>
    <property type="match status" value="1"/>
</dbReference>
<dbReference type="AlphaFoldDB" id="A0A964BRA2"/>
<keyword evidence="3" id="KW-1185">Reference proteome</keyword>
<dbReference type="SMART" id="SM00450">
    <property type="entry name" value="RHOD"/>
    <property type="match status" value="1"/>
</dbReference>
<comment type="caution">
    <text evidence="2">The sequence shown here is derived from an EMBL/GenBank/DDBJ whole genome shotgun (WGS) entry which is preliminary data.</text>
</comment>
<evidence type="ECO:0000313" key="2">
    <source>
        <dbReference type="EMBL" id="MCC0178144.1"/>
    </source>
</evidence>
<dbReference type="PANTHER" id="PTHR45431:SF3">
    <property type="entry name" value="RHODANESE-LIKE DOMAIN-CONTAINING PROTEIN 15, CHLOROPLASTIC"/>
    <property type="match status" value="1"/>
</dbReference>
<dbReference type="Gene3D" id="3.40.250.10">
    <property type="entry name" value="Rhodanese-like domain"/>
    <property type="match status" value="1"/>
</dbReference>
<evidence type="ECO:0000313" key="3">
    <source>
        <dbReference type="Proteomes" id="UP000729733"/>
    </source>
</evidence>
<dbReference type="CDD" id="cd00158">
    <property type="entry name" value="RHOD"/>
    <property type="match status" value="1"/>
</dbReference>
<reference evidence="2" key="1">
    <citation type="journal article" date="2021" name="Antonie Van Leeuwenhoek">
        <title>Draft genome and description of Waterburya agarophytonicola gen. nov. sp. nov. (Pleurocapsales, Cyanobacteria): a seaweed symbiont.</title>
        <authorList>
            <person name="Bonthond G."/>
            <person name="Shalygin S."/>
            <person name="Bayer T."/>
            <person name="Weinberger F."/>
        </authorList>
    </citation>
    <scope>NUCLEOTIDE SEQUENCE</scope>
    <source>
        <strain evidence="2">KI4</strain>
    </source>
</reference>
<dbReference type="RefSeq" id="WP_229641209.1">
    <property type="nucleotide sequence ID" value="NZ_JADWDC010000036.1"/>
</dbReference>
<proteinExistence type="predicted"/>
<dbReference type="InterPro" id="IPR052367">
    <property type="entry name" value="Thiosulfate_ST/Rhodanese-like"/>
</dbReference>
<sequence length="125" mass="14103">MTSIANSPPQVINLSPEEFTQLPQPPRLIDVRSKFEYGVFHAPNAINLSLPRILMNNPPWLSRYVLPQWFQELPEDEPIALICLTSHRSPIAAEQLTKAGFTEVYNVTGGMMEWKELGLPTCKGK</sequence>
<organism evidence="2 3">
    <name type="scientific">Waterburya agarophytonicola KI4</name>
    <dbReference type="NCBI Taxonomy" id="2874699"/>
    <lineage>
        <taxon>Bacteria</taxon>
        <taxon>Bacillati</taxon>
        <taxon>Cyanobacteriota</taxon>
        <taxon>Cyanophyceae</taxon>
        <taxon>Pleurocapsales</taxon>
        <taxon>Hyellaceae</taxon>
        <taxon>Waterburya</taxon>
        <taxon>Waterburya agarophytonicola</taxon>
    </lineage>
</organism>
<dbReference type="InterPro" id="IPR036873">
    <property type="entry name" value="Rhodanese-like_dom_sf"/>
</dbReference>
<name>A0A964BRA2_9CYAN</name>
<feature type="domain" description="Rhodanese" evidence="1">
    <location>
        <begin position="22"/>
        <end position="123"/>
    </location>
</feature>